<feature type="transmembrane region" description="Helical" evidence="6">
    <location>
        <begin position="76"/>
        <end position="93"/>
    </location>
</feature>
<dbReference type="AlphaFoldDB" id="A0AAV6K214"/>
<evidence type="ECO:0000256" key="5">
    <source>
        <dbReference type="ARBA" id="ARBA00023136"/>
    </source>
</evidence>
<organism evidence="8 9">
    <name type="scientific">Rhododendron griersonianum</name>
    <dbReference type="NCBI Taxonomy" id="479676"/>
    <lineage>
        <taxon>Eukaryota</taxon>
        <taxon>Viridiplantae</taxon>
        <taxon>Streptophyta</taxon>
        <taxon>Embryophyta</taxon>
        <taxon>Tracheophyta</taxon>
        <taxon>Spermatophyta</taxon>
        <taxon>Magnoliopsida</taxon>
        <taxon>eudicotyledons</taxon>
        <taxon>Gunneridae</taxon>
        <taxon>Pentapetalae</taxon>
        <taxon>asterids</taxon>
        <taxon>Ericales</taxon>
        <taxon>Ericaceae</taxon>
        <taxon>Ericoideae</taxon>
        <taxon>Rhodoreae</taxon>
        <taxon>Rhododendron</taxon>
    </lineage>
</organism>
<keyword evidence="4 6" id="KW-1133">Transmembrane helix</keyword>
<accession>A0AAV6K214</accession>
<dbReference type="PANTHER" id="PTHR48140:SF1">
    <property type="entry name" value="FATTY ACID DESATURASE 4, CHLOROPLASTIC-RELATED"/>
    <property type="match status" value="1"/>
</dbReference>
<comment type="caution">
    <text evidence="8">The sequence shown here is derived from an EMBL/GenBank/DDBJ whole genome shotgun (WGS) entry which is preliminary data.</text>
</comment>
<proteinExistence type="inferred from homology"/>
<dbReference type="EMBL" id="JACTNZ010000006">
    <property type="protein sequence ID" value="KAG5546460.1"/>
    <property type="molecule type" value="Genomic_DNA"/>
</dbReference>
<sequence length="214" mass="23865">MEPSPRLTTPPPVPLLPPPTSTYDHRVTVDDPSLQSTWYHRAWVASGCITVAISLVKCITAAIVSRTWLQPIIAGWLGYLLADLTTGVYHWAIDNYGSASTPIFGFQIESFQYHHESPWTLTRSQFANNIHQFARAITLAVLPLDLFCNGPFLHGFVALYSGCVMFSQHFHYWVHETKSRLPRLVVALQDAGLLLSRSQQASTTGLRTTKTTAL</sequence>
<evidence type="ECO:0000256" key="3">
    <source>
        <dbReference type="ARBA" id="ARBA00022692"/>
    </source>
</evidence>
<dbReference type="GO" id="GO:0016020">
    <property type="term" value="C:membrane"/>
    <property type="evidence" value="ECO:0007669"/>
    <property type="project" value="UniProtKB-SubCell"/>
</dbReference>
<keyword evidence="3 6" id="KW-0812">Transmembrane</keyword>
<dbReference type="Pfam" id="PF10520">
    <property type="entry name" value="Lipid_desat"/>
    <property type="match status" value="1"/>
</dbReference>
<comment type="subcellular location">
    <subcellularLocation>
        <location evidence="1">Membrane</location>
        <topology evidence="1">Multi-pass membrane protein</topology>
    </subcellularLocation>
</comment>
<keyword evidence="5 6" id="KW-0472">Membrane</keyword>
<feature type="transmembrane region" description="Helical" evidence="6">
    <location>
        <begin position="152"/>
        <end position="174"/>
    </location>
</feature>
<name>A0AAV6K214_9ERIC</name>
<protein>
    <recommendedName>
        <fullName evidence="7">Lipid desaturase domain-containing protein</fullName>
    </recommendedName>
</protein>
<evidence type="ECO:0000313" key="9">
    <source>
        <dbReference type="Proteomes" id="UP000823749"/>
    </source>
</evidence>
<dbReference type="InterPro" id="IPR052864">
    <property type="entry name" value="Chloroplast_FAD_CarF"/>
</dbReference>
<evidence type="ECO:0000256" key="2">
    <source>
        <dbReference type="ARBA" id="ARBA00007620"/>
    </source>
</evidence>
<dbReference type="InterPro" id="IPR019547">
    <property type="entry name" value="Lipid_desat"/>
</dbReference>
<evidence type="ECO:0000313" key="8">
    <source>
        <dbReference type="EMBL" id="KAG5546460.1"/>
    </source>
</evidence>
<evidence type="ECO:0000256" key="6">
    <source>
        <dbReference type="SAM" id="Phobius"/>
    </source>
</evidence>
<dbReference type="Proteomes" id="UP000823749">
    <property type="component" value="Chromosome 6"/>
</dbReference>
<evidence type="ECO:0000259" key="7">
    <source>
        <dbReference type="Pfam" id="PF10520"/>
    </source>
</evidence>
<gene>
    <name evidence="8" type="ORF">RHGRI_018596</name>
</gene>
<evidence type="ECO:0000256" key="1">
    <source>
        <dbReference type="ARBA" id="ARBA00004141"/>
    </source>
</evidence>
<feature type="domain" description="Lipid desaturase" evidence="7">
    <location>
        <begin position="79"/>
        <end position="200"/>
    </location>
</feature>
<evidence type="ECO:0000256" key="4">
    <source>
        <dbReference type="ARBA" id="ARBA00022989"/>
    </source>
</evidence>
<dbReference type="PANTHER" id="PTHR48140">
    <property type="entry name" value="FATTY ACID DESATURASE 4, CHLOROPLASTIC-RELATED"/>
    <property type="match status" value="1"/>
</dbReference>
<reference evidence="8 9" key="1">
    <citation type="submission" date="2020-08" db="EMBL/GenBank/DDBJ databases">
        <title>Plant Genome Project.</title>
        <authorList>
            <person name="Zhang R.-G."/>
        </authorList>
    </citation>
    <scope>NUCLEOTIDE SEQUENCE [LARGE SCALE GENOMIC DNA]</scope>
    <source>
        <strain evidence="8">WSP0</strain>
        <tissue evidence="8">Leaf</tissue>
    </source>
</reference>
<keyword evidence="9" id="KW-1185">Reference proteome</keyword>
<comment type="similarity">
    <text evidence="2">Belongs to the fatty acid desaturase CarF family.</text>
</comment>
<feature type="transmembrane region" description="Helical" evidence="6">
    <location>
        <begin position="42"/>
        <end position="64"/>
    </location>
</feature>